<evidence type="ECO:0000256" key="1">
    <source>
        <dbReference type="ARBA" id="ARBA00001966"/>
    </source>
</evidence>
<evidence type="ECO:0008006" key="7">
    <source>
        <dbReference type="Google" id="ProtNLM"/>
    </source>
</evidence>
<comment type="cofactor">
    <cofactor evidence="1">
        <name>[4Fe-4S] cluster</name>
        <dbReference type="ChEBI" id="CHEBI:49883"/>
    </cofactor>
</comment>
<keyword evidence="6" id="KW-1185">Reference proteome</keyword>
<reference evidence="5 6" key="1">
    <citation type="submission" date="2021-06" db="EMBL/GenBank/DDBJ databases">
        <authorList>
            <person name="Palmer J.M."/>
        </authorList>
    </citation>
    <scope>NUCLEOTIDE SEQUENCE [LARGE SCALE GENOMIC DNA]</scope>
    <source>
        <strain evidence="5 6">GA_2019</strain>
        <tissue evidence="5">Muscle</tissue>
    </source>
</reference>
<gene>
    <name evidence="5" type="ORF">GOODEAATRI_001748</name>
</gene>
<name>A0ABV0PAM0_9TELE</name>
<dbReference type="Proteomes" id="UP001476798">
    <property type="component" value="Unassembled WGS sequence"/>
</dbReference>
<dbReference type="EMBL" id="JAHRIO010070022">
    <property type="protein sequence ID" value="MEQ2180495.1"/>
    <property type="molecule type" value="Genomic_DNA"/>
</dbReference>
<dbReference type="PANTHER" id="PTHR11472">
    <property type="entry name" value="DNA REPAIR DEAD HELICASE RAD3/XP-D SUBFAMILY MEMBER"/>
    <property type="match status" value="1"/>
</dbReference>
<comment type="similarity">
    <text evidence="2">Belongs to the DEAD box helicase family. DEAH subfamily. DDX11/CHL1 sub-subfamily.</text>
</comment>
<dbReference type="SMART" id="SM00491">
    <property type="entry name" value="HELICc2"/>
    <property type="match status" value="1"/>
</dbReference>
<feature type="domain" description="Helicase-like DEXD box c2 type" evidence="3">
    <location>
        <begin position="45"/>
        <end position="224"/>
    </location>
</feature>
<dbReference type="InterPro" id="IPR045028">
    <property type="entry name" value="DinG/Rad3-like"/>
</dbReference>
<dbReference type="Pfam" id="PF13307">
    <property type="entry name" value="Helicase_C_2"/>
    <property type="match status" value="1"/>
</dbReference>
<dbReference type="InterPro" id="IPR027417">
    <property type="entry name" value="P-loop_NTPase"/>
</dbReference>
<dbReference type="InterPro" id="IPR006555">
    <property type="entry name" value="ATP-dep_Helicase_C"/>
</dbReference>
<protein>
    <recommendedName>
        <fullName evidence="7">ATP-dependent helicase C-terminal domain-containing protein</fullName>
    </recommendedName>
</protein>
<comment type="caution">
    <text evidence="5">The sequence shown here is derived from an EMBL/GenBank/DDBJ whole genome shotgun (WGS) entry which is preliminary data.</text>
</comment>
<dbReference type="Gene3D" id="3.40.50.300">
    <property type="entry name" value="P-loop containing nucleotide triphosphate hydrolases"/>
    <property type="match status" value="2"/>
</dbReference>
<organism evidence="5 6">
    <name type="scientific">Goodea atripinnis</name>
    <dbReference type="NCBI Taxonomy" id="208336"/>
    <lineage>
        <taxon>Eukaryota</taxon>
        <taxon>Metazoa</taxon>
        <taxon>Chordata</taxon>
        <taxon>Craniata</taxon>
        <taxon>Vertebrata</taxon>
        <taxon>Euteleostomi</taxon>
        <taxon>Actinopterygii</taxon>
        <taxon>Neopterygii</taxon>
        <taxon>Teleostei</taxon>
        <taxon>Neoteleostei</taxon>
        <taxon>Acanthomorphata</taxon>
        <taxon>Ovalentaria</taxon>
        <taxon>Atherinomorphae</taxon>
        <taxon>Cyprinodontiformes</taxon>
        <taxon>Goodeidae</taxon>
        <taxon>Goodea</taxon>
    </lineage>
</organism>
<dbReference type="SMART" id="SM00488">
    <property type="entry name" value="DEXDc2"/>
    <property type="match status" value="1"/>
</dbReference>
<dbReference type="InterPro" id="IPR006554">
    <property type="entry name" value="Helicase-like_DEXD_c2"/>
</dbReference>
<evidence type="ECO:0000259" key="4">
    <source>
        <dbReference type="SMART" id="SM00491"/>
    </source>
</evidence>
<evidence type="ECO:0000256" key="2">
    <source>
        <dbReference type="ARBA" id="ARBA00008435"/>
    </source>
</evidence>
<evidence type="ECO:0000313" key="6">
    <source>
        <dbReference type="Proteomes" id="UP001476798"/>
    </source>
</evidence>
<feature type="domain" description="ATP-dependent helicase C-terminal" evidence="4">
    <location>
        <begin position="245"/>
        <end position="358"/>
    </location>
</feature>
<evidence type="ECO:0000313" key="5">
    <source>
        <dbReference type="EMBL" id="MEQ2180495.1"/>
    </source>
</evidence>
<evidence type="ECO:0000259" key="3">
    <source>
        <dbReference type="SMART" id="SM00488"/>
    </source>
</evidence>
<dbReference type="Pfam" id="PF06733">
    <property type="entry name" value="DEAD_2"/>
    <property type="match status" value="1"/>
</dbReference>
<sequence>MFYTIKHAPLFSSSCLLATVCDHLSLLARLLKTREHFGSMENGRDSFPFPYKPYGIQEQFMKALYGALDQGKVGIFESPTGTLAQFVHEVQKSPFSKSISLVPLGSRQNLCVNEEVRRLGSVQRINDRCMEMQKNKNGERHLAATLLFSQRTRIGCIGNLVLLVIHISTTVECLEEIWFSKPENCALWMKRDAFSPTSATSFQAALCVSFPRTSTRGESFPTGRPVVCLTGWGIFQEPKKANQVEQVLGEFSRCIQVTSTLLPCQIPGCQSLWLDLASNYSFSFQRCVVESRGGVTGAILFSVVGGKMSEGINFSDDLGRCVVMVGMPYPNVKSPELQEKMSYLDKHLVRFFPKHLNSIIVSEML</sequence>
<proteinExistence type="inferred from homology"/>
<dbReference type="InterPro" id="IPR010614">
    <property type="entry name" value="RAD3-like_helicase_DEAD"/>
</dbReference>
<dbReference type="PANTHER" id="PTHR11472:SF41">
    <property type="entry name" value="ATP-DEPENDENT DNA HELICASE DDX11-RELATED"/>
    <property type="match status" value="1"/>
</dbReference>
<accession>A0ABV0PAM0</accession>